<evidence type="ECO:0000313" key="2">
    <source>
        <dbReference type="Proteomes" id="UP000821845"/>
    </source>
</evidence>
<reference evidence="1" key="1">
    <citation type="submission" date="2020-05" db="EMBL/GenBank/DDBJ databases">
        <title>Large-scale comparative analyses of tick genomes elucidate their genetic diversity and vector capacities.</title>
        <authorList>
            <person name="Jia N."/>
            <person name="Wang J."/>
            <person name="Shi W."/>
            <person name="Du L."/>
            <person name="Sun Y."/>
            <person name="Zhan W."/>
            <person name="Jiang J."/>
            <person name="Wang Q."/>
            <person name="Zhang B."/>
            <person name="Ji P."/>
            <person name="Sakyi L.B."/>
            <person name="Cui X."/>
            <person name="Yuan T."/>
            <person name="Jiang B."/>
            <person name="Yang W."/>
            <person name="Lam T.T.-Y."/>
            <person name="Chang Q."/>
            <person name="Ding S."/>
            <person name="Wang X."/>
            <person name="Zhu J."/>
            <person name="Ruan X."/>
            <person name="Zhao L."/>
            <person name="Wei J."/>
            <person name="Que T."/>
            <person name="Du C."/>
            <person name="Cheng J."/>
            <person name="Dai P."/>
            <person name="Han X."/>
            <person name="Huang E."/>
            <person name="Gao Y."/>
            <person name="Liu J."/>
            <person name="Shao H."/>
            <person name="Ye R."/>
            <person name="Li L."/>
            <person name="Wei W."/>
            <person name="Wang X."/>
            <person name="Wang C."/>
            <person name="Yang T."/>
            <person name="Huo Q."/>
            <person name="Li W."/>
            <person name="Guo W."/>
            <person name="Chen H."/>
            <person name="Zhou L."/>
            <person name="Ni X."/>
            <person name="Tian J."/>
            <person name="Zhou Y."/>
            <person name="Sheng Y."/>
            <person name="Liu T."/>
            <person name="Pan Y."/>
            <person name="Xia L."/>
            <person name="Li J."/>
            <person name="Zhao F."/>
            <person name="Cao W."/>
        </authorList>
    </citation>
    <scope>NUCLEOTIDE SEQUENCE</scope>
    <source>
        <strain evidence="1">Hyas-2018</strain>
    </source>
</reference>
<protein>
    <submittedName>
        <fullName evidence="1">Uncharacterized protein</fullName>
    </submittedName>
</protein>
<gene>
    <name evidence="1" type="ORF">HPB50_004949</name>
</gene>
<dbReference type="Proteomes" id="UP000821845">
    <property type="component" value="Chromosome 7"/>
</dbReference>
<name>A0ACB7RSG6_HYAAI</name>
<evidence type="ECO:0000313" key="1">
    <source>
        <dbReference type="EMBL" id="KAH6925403.1"/>
    </source>
</evidence>
<comment type="caution">
    <text evidence="1">The sequence shown here is derived from an EMBL/GenBank/DDBJ whole genome shotgun (WGS) entry which is preliminary data.</text>
</comment>
<dbReference type="EMBL" id="CM023487">
    <property type="protein sequence ID" value="KAH6925403.1"/>
    <property type="molecule type" value="Genomic_DNA"/>
</dbReference>
<sequence>MAGRLPRRPPGRLPRRTQHGGGFPPNSGGRVQDGYAGSSARLQDGVRGQEVNAPNSNTGEGRDGNGSSQSAQDSRSPQSFLPGSDGNGSLESAHGSRNPASSSGRDGDGSSKSAPDSRNTQSLPAGPGSRRPQWTPKPPAHLKDYITD</sequence>
<accession>A0ACB7RSG6</accession>
<keyword evidence="2" id="KW-1185">Reference proteome</keyword>
<organism evidence="1 2">
    <name type="scientific">Hyalomma asiaticum</name>
    <name type="common">Tick</name>
    <dbReference type="NCBI Taxonomy" id="266040"/>
    <lineage>
        <taxon>Eukaryota</taxon>
        <taxon>Metazoa</taxon>
        <taxon>Ecdysozoa</taxon>
        <taxon>Arthropoda</taxon>
        <taxon>Chelicerata</taxon>
        <taxon>Arachnida</taxon>
        <taxon>Acari</taxon>
        <taxon>Parasitiformes</taxon>
        <taxon>Ixodida</taxon>
        <taxon>Ixodoidea</taxon>
        <taxon>Ixodidae</taxon>
        <taxon>Hyalomminae</taxon>
        <taxon>Hyalomma</taxon>
    </lineage>
</organism>
<proteinExistence type="predicted"/>